<dbReference type="Proteomes" id="UP000250235">
    <property type="component" value="Unassembled WGS sequence"/>
</dbReference>
<dbReference type="OrthoDB" id="928400at2759"/>
<feature type="signal peptide" evidence="1">
    <location>
        <begin position="1"/>
        <end position="25"/>
    </location>
</feature>
<dbReference type="EMBL" id="KV271570">
    <property type="protein sequence ID" value="KZT75350.1"/>
    <property type="molecule type" value="Genomic_DNA"/>
</dbReference>
<dbReference type="AlphaFoldDB" id="A0A2Z6ZXR6"/>
<evidence type="ECO:0000313" key="3">
    <source>
        <dbReference type="Proteomes" id="UP000250235"/>
    </source>
</evidence>
<evidence type="ECO:0000313" key="2">
    <source>
        <dbReference type="EMBL" id="KZT75350.1"/>
    </source>
</evidence>
<protein>
    <submittedName>
        <fullName evidence="2">Invertase inhibitor</fullName>
    </submittedName>
</protein>
<reference evidence="2 3" key="1">
    <citation type="journal article" date="2015" name="Proc. Natl. Acad. Sci. U.S.A.">
        <title>The resurrection genome of Boea hygrometrica: A blueprint for survival of dehydration.</title>
        <authorList>
            <person name="Xiao L."/>
            <person name="Yang G."/>
            <person name="Zhang L."/>
            <person name="Yang X."/>
            <person name="Zhao S."/>
            <person name="Ji Z."/>
            <person name="Zhou Q."/>
            <person name="Hu M."/>
            <person name="Wang Y."/>
            <person name="Chen M."/>
            <person name="Xu Y."/>
            <person name="Jin H."/>
            <person name="Xiao X."/>
            <person name="Hu G."/>
            <person name="Bao F."/>
            <person name="Hu Y."/>
            <person name="Wan P."/>
            <person name="Li L."/>
            <person name="Deng X."/>
            <person name="Kuang T."/>
            <person name="Xiang C."/>
            <person name="Zhu J.K."/>
            <person name="Oliver M.J."/>
            <person name="He Y."/>
        </authorList>
    </citation>
    <scope>NUCLEOTIDE SEQUENCE [LARGE SCALE GENOMIC DNA]</scope>
    <source>
        <strain evidence="3">cv. XS01</strain>
    </source>
</reference>
<proteinExistence type="predicted"/>
<gene>
    <name evidence="2" type="ORF">F511_47625</name>
</gene>
<dbReference type="InterPro" id="IPR006501">
    <property type="entry name" value="Pectinesterase_inhib_dom"/>
</dbReference>
<keyword evidence="3" id="KW-1185">Reference proteome</keyword>
<dbReference type="InterPro" id="IPR035513">
    <property type="entry name" value="Invertase/methylesterase_inhib"/>
</dbReference>
<name>A0A2Z6ZXR6_9LAMI</name>
<dbReference type="SUPFAM" id="SSF101148">
    <property type="entry name" value="Plant invertase/pectin methylesterase inhibitor"/>
    <property type="match status" value="1"/>
</dbReference>
<organism evidence="2 3">
    <name type="scientific">Dorcoceras hygrometricum</name>
    <dbReference type="NCBI Taxonomy" id="472368"/>
    <lineage>
        <taxon>Eukaryota</taxon>
        <taxon>Viridiplantae</taxon>
        <taxon>Streptophyta</taxon>
        <taxon>Embryophyta</taxon>
        <taxon>Tracheophyta</taxon>
        <taxon>Spermatophyta</taxon>
        <taxon>Magnoliopsida</taxon>
        <taxon>eudicotyledons</taxon>
        <taxon>Gunneridae</taxon>
        <taxon>Pentapetalae</taxon>
        <taxon>asterids</taxon>
        <taxon>lamiids</taxon>
        <taxon>Lamiales</taxon>
        <taxon>Gesneriaceae</taxon>
        <taxon>Didymocarpoideae</taxon>
        <taxon>Trichosporeae</taxon>
        <taxon>Loxocarpinae</taxon>
        <taxon>Dorcoceras</taxon>
    </lineage>
</organism>
<dbReference type="GO" id="GO:0004857">
    <property type="term" value="F:enzyme inhibitor activity"/>
    <property type="evidence" value="ECO:0007669"/>
    <property type="project" value="InterPro"/>
</dbReference>
<sequence length="94" mass="10250">MVSTLSYKILFLLVNAYTLSPTTHASESTLLEVVCSKVKNADFCLHVFGSYPSVRTADLPELGTLAIDKARDKAAATKHDIVWRLSGPVLITNN</sequence>
<dbReference type="Gene3D" id="1.20.140.40">
    <property type="entry name" value="Invertase/pectin methylesterase inhibitor family protein"/>
    <property type="match status" value="1"/>
</dbReference>
<dbReference type="NCBIfam" id="TIGR01614">
    <property type="entry name" value="PME_inhib"/>
    <property type="match status" value="1"/>
</dbReference>
<keyword evidence="1" id="KW-0732">Signal</keyword>
<feature type="chain" id="PRO_5016297628" evidence="1">
    <location>
        <begin position="26"/>
        <end position="94"/>
    </location>
</feature>
<evidence type="ECO:0000256" key="1">
    <source>
        <dbReference type="SAM" id="SignalP"/>
    </source>
</evidence>
<accession>A0A2Z6ZXR6</accession>